<dbReference type="SUPFAM" id="SSF52833">
    <property type="entry name" value="Thioredoxin-like"/>
    <property type="match status" value="1"/>
</dbReference>
<reference evidence="2 3" key="1">
    <citation type="journal article" date="2014" name="Nat. Commun.">
        <title>Klebsormidium flaccidum genome reveals primary factors for plant terrestrial adaptation.</title>
        <authorList>
            <person name="Hori K."/>
            <person name="Maruyama F."/>
            <person name="Fujisawa T."/>
            <person name="Togashi T."/>
            <person name="Yamamoto N."/>
            <person name="Seo M."/>
            <person name="Sato S."/>
            <person name="Yamada T."/>
            <person name="Mori H."/>
            <person name="Tajima N."/>
            <person name="Moriyama T."/>
            <person name="Ikeuchi M."/>
            <person name="Watanabe M."/>
            <person name="Wada H."/>
            <person name="Kobayashi K."/>
            <person name="Saito M."/>
            <person name="Masuda T."/>
            <person name="Sasaki-Sekimoto Y."/>
            <person name="Mashiguchi K."/>
            <person name="Awai K."/>
            <person name="Shimojima M."/>
            <person name="Masuda S."/>
            <person name="Iwai M."/>
            <person name="Nobusawa T."/>
            <person name="Narise T."/>
            <person name="Kondo S."/>
            <person name="Saito H."/>
            <person name="Sato R."/>
            <person name="Murakawa M."/>
            <person name="Ihara Y."/>
            <person name="Oshima-Yamada Y."/>
            <person name="Ohtaka K."/>
            <person name="Satoh M."/>
            <person name="Sonobe K."/>
            <person name="Ishii M."/>
            <person name="Ohtani R."/>
            <person name="Kanamori-Sato M."/>
            <person name="Honoki R."/>
            <person name="Miyazaki D."/>
            <person name="Mochizuki H."/>
            <person name="Umetsu J."/>
            <person name="Higashi K."/>
            <person name="Shibata D."/>
            <person name="Kamiya Y."/>
            <person name="Sato N."/>
            <person name="Nakamura Y."/>
            <person name="Tabata S."/>
            <person name="Ida S."/>
            <person name="Kurokawa K."/>
            <person name="Ohta H."/>
        </authorList>
    </citation>
    <scope>NUCLEOTIDE SEQUENCE [LARGE SCALE GENOMIC DNA]</scope>
    <source>
        <strain evidence="2 3">NIES-2285</strain>
    </source>
</reference>
<evidence type="ECO:0000313" key="3">
    <source>
        <dbReference type="Proteomes" id="UP000054558"/>
    </source>
</evidence>
<dbReference type="OMA" id="QKYAISG"/>
<dbReference type="Pfam" id="PF01323">
    <property type="entry name" value="DSBA"/>
    <property type="match status" value="1"/>
</dbReference>
<accession>A0A1Y1I1V8</accession>
<dbReference type="PANTHER" id="PTHR13887:SF41">
    <property type="entry name" value="THIOREDOXIN SUPERFAMILY PROTEIN"/>
    <property type="match status" value="1"/>
</dbReference>
<gene>
    <name evidence="2" type="ORF">KFL_001210210</name>
</gene>
<protein>
    <submittedName>
        <fullName evidence="2">Thioredoxin superfamily protein</fullName>
    </submittedName>
</protein>
<proteinExistence type="predicted"/>
<dbReference type="EMBL" id="DF237070">
    <property type="protein sequence ID" value="GAQ82727.1"/>
    <property type="molecule type" value="Genomic_DNA"/>
</dbReference>
<dbReference type="STRING" id="105231.A0A1Y1I1V8"/>
<dbReference type="OrthoDB" id="1930760at2759"/>
<name>A0A1Y1I1V8_KLENI</name>
<feature type="domain" description="DSBA-like thioredoxin" evidence="1">
    <location>
        <begin position="23"/>
        <end position="219"/>
    </location>
</feature>
<evidence type="ECO:0000259" key="1">
    <source>
        <dbReference type="Pfam" id="PF01323"/>
    </source>
</evidence>
<keyword evidence="3" id="KW-1185">Reference proteome</keyword>
<dbReference type="CDD" id="cd03024">
    <property type="entry name" value="DsbA_FrnE"/>
    <property type="match status" value="1"/>
</dbReference>
<dbReference type="Proteomes" id="UP000054558">
    <property type="component" value="Unassembled WGS sequence"/>
</dbReference>
<organism evidence="2 3">
    <name type="scientific">Klebsormidium nitens</name>
    <name type="common">Green alga</name>
    <name type="synonym">Ulothrix nitens</name>
    <dbReference type="NCBI Taxonomy" id="105231"/>
    <lineage>
        <taxon>Eukaryota</taxon>
        <taxon>Viridiplantae</taxon>
        <taxon>Streptophyta</taxon>
        <taxon>Klebsormidiophyceae</taxon>
        <taxon>Klebsormidiales</taxon>
        <taxon>Klebsormidiaceae</taxon>
        <taxon>Klebsormidium</taxon>
    </lineage>
</organism>
<dbReference type="AlphaFoldDB" id="A0A1Y1I1V8"/>
<evidence type="ECO:0000313" key="2">
    <source>
        <dbReference type="EMBL" id="GAQ82727.1"/>
    </source>
</evidence>
<dbReference type="PANTHER" id="PTHR13887">
    <property type="entry name" value="GLUTATHIONE S-TRANSFERASE KAPPA"/>
    <property type="match status" value="1"/>
</dbReference>
<dbReference type="InterPro" id="IPR036249">
    <property type="entry name" value="Thioredoxin-like_sf"/>
</dbReference>
<dbReference type="GO" id="GO:0016491">
    <property type="term" value="F:oxidoreductase activity"/>
    <property type="evidence" value="ECO:0007669"/>
    <property type="project" value="InterPro"/>
</dbReference>
<sequence length="227" mass="25200">MAEENGQAGEGPAVAGESKPKLTIDIVSDTMCPWCFVGKKNLEKAMALSKDKYDFEVIWRPFQLNPDAAKEGKNKRNYYRQKFGEAKTKMIIERMTQVFDSLGYVYNMDGLVGNSLDSHRLLEFAKEQDKQNEVCEELFLNSFVRAKYNGDMDNLVEAAETAGITGAREFLEDPDAGLSQVRDDLRTYARGVTGVPHFIINGQVELSGAQPPTALLEAFEDALSAVA</sequence>
<dbReference type="InterPro" id="IPR001853">
    <property type="entry name" value="DSBA-like_thioredoxin_dom"/>
</dbReference>
<dbReference type="Gene3D" id="3.40.30.10">
    <property type="entry name" value="Glutaredoxin"/>
    <property type="match status" value="1"/>
</dbReference>